<protein>
    <recommendedName>
        <fullName evidence="3">F-box domain-containing protein</fullName>
    </recommendedName>
</protein>
<organism evidence="1 2">
    <name type="scientific">Punctularia strigosozonata (strain HHB-11173)</name>
    <name type="common">White-rot fungus</name>
    <dbReference type="NCBI Taxonomy" id="741275"/>
    <lineage>
        <taxon>Eukaryota</taxon>
        <taxon>Fungi</taxon>
        <taxon>Dikarya</taxon>
        <taxon>Basidiomycota</taxon>
        <taxon>Agaricomycotina</taxon>
        <taxon>Agaricomycetes</taxon>
        <taxon>Corticiales</taxon>
        <taxon>Punctulariaceae</taxon>
        <taxon>Punctularia</taxon>
    </lineage>
</organism>
<dbReference type="SUPFAM" id="SSF52047">
    <property type="entry name" value="RNI-like"/>
    <property type="match status" value="1"/>
</dbReference>
<dbReference type="EMBL" id="JH687552">
    <property type="protein sequence ID" value="EIN04938.1"/>
    <property type="molecule type" value="Genomic_DNA"/>
</dbReference>
<dbReference type="eggNOG" id="ENOG502SQHN">
    <property type="taxonomic scope" value="Eukaryota"/>
</dbReference>
<dbReference type="KEGG" id="psq:PUNSTDRAFT_138125"/>
<dbReference type="SUPFAM" id="SSF81383">
    <property type="entry name" value="F-box domain"/>
    <property type="match status" value="1"/>
</dbReference>
<dbReference type="GeneID" id="18879995"/>
<dbReference type="RefSeq" id="XP_007387861.1">
    <property type="nucleotide sequence ID" value="XM_007387799.1"/>
</dbReference>
<dbReference type="CDD" id="cd09917">
    <property type="entry name" value="F-box_SF"/>
    <property type="match status" value="1"/>
</dbReference>
<dbReference type="AlphaFoldDB" id="R7S3Z7"/>
<proteinExistence type="predicted"/>
<evidence type="ECO:0008006" key="3">
    <source>
        <dbReference type="Google" id="ProtNLM"/>
    </source>
</evidence>
<dbReference type="OrthoDB" id="5354526at2759"/>
<dbReference type="InterPro" id="IPR032675">
    <property type="entry name" value="LRR_dom_sf"/>
</dbReference>
<gene>
    <name evidence="1" type="ORF">PUNSTDRAFT_138125</name>
</gene>
<sequence length="551" mass="62116">MSLEDKDDACLLVPPHAMPLFPPEIWTRILSYVDGASLFSVVQSCRAFYAIGIRELCSQVAWVKPLSVARSLPFWDANPHFALTVRRVKLSIWDFDHLTPDPTRTLVQVVNLDGSVRTVGSLTGGPVSLRLPEDDGVPFRERGLALPRLSPEVRRTHVVRADHELYLATLDKLRTFVGLRSLCLSHTSLPPAMLDIIHGLPQLRELALERCIIPEISATATQFDHSTLGITDLVLRDLRYKNQWYHPRTPQQFYSLMSARGLRRLRLQLEQDGVLRNFFTPPGEETTAASNEAHRRTAVPTGLVELEYEVRFPARVRGTTRPSVVLHLLLTHSPNLAKLSIVGGYFGERILPDALPCLRELRVRAQDLKSVLTAPSVQALWVDCDDQAKIGAISKVLEHVQGLQLPLQSLTLNLQGWEDELIHAVTVLFPGLRRLDMVYLRGHPSEDTLVSMGHRFLARMPFLEATSVFRLKHTQSHLPGEEASTSHVHADDDLNADPSLEALHHSVLLSWTKHCPNLRCVQLHHSRVWRRADEQDVWVAREPDVLSAFFA</sequence>
<accession>R7S3Z7</accession>
<dbReference type="Proteomes" id="UP000054196">
    <property type="component" value="Unassembled WGS sequence"/>
</dbReference>
<name>R7S3Z7_PUNST</name>
<evidence type="ECO:0000313" key="1">
    <source>
        <dbReference type="EMBL" id="EIN04938.1"/>
    </source>
</evidence>
<evidence type="ECO:0000313" key="2">
    <source>
        <dbReference type="Proteomes" id="UP000054196"/>
    </source>
</evidence>
<dbReference type="HOGENOM" id="CLU_021923_0_0_1"/>
<dbReference type="Gene3D" id="3.80.10.10">
    <property type="entry name" value="Ribonuclease Inhibitor"/>
    <property type="match status" value="1"/>
</dbReference>
<keyword evidence="2" id="KW-1185">Reference proteome</keyword>
<dbReference type="OMA" id="VIPWNRY"/>
<reference evidence="2" key="1">
    <citation type="journal article" date="2012" name="Science">
        <title>The Paleozoic origin of enzymatic lignin decomposition reconstructed from 31 fungal genomes.</title>
        <authorList>
            <person name="Floudas D."/>
            <person name="Binder M."/>
            <person name="Riley R."/>
            <person name="Barry K."/>
            <person name="Blanchette R.A."/>
            <person name="Henrissat B."/>
            <person name="Martinez A.T."/>
            <person name="Otillar R."/>
            <person name="Spatafora J.W."/>
            <person name="Yadav J.S."/>
            <person name="Aerts A."/>
            <person name="Benoit I."/>
            <person name="Boyd A."/>
            <person name="Carlson A."/>
            <person name="Copeland A."/>
            <person name="Coutinho P.M."/>
            <person name="de Vries R.P."/>
            <person name="Ferreira P."/>
            <person name="Findley K."/>
            <person name="Foster B."/>
            <person name="Gaskell J."/>
            <person name="Glotzer D."/>
            <person name="Gorecki P."/>
            <person name="Heitman J."/>
            <person name="Hesse C."/>
            <person name="Hori C."/>
            <person name="Igarashi K."/>
            <person name="Jurgens J.A."/>
            <person name="Kallen N."/>
            <person name="Kersten P."/>
            <person name="Kohler A."/>
            <person name="Kuees U."/>
            <person name="Kumar T.K.A."/>
            <person name="Kuo A."/>
            <person name="LaButti K."/>
            <person name="Larrondo L.F."/>
            <person name="Lindquist E."/>
            <person name="Ling A."/>
            <person name="Lombard V."/>
            <person name="Lucas S."/>
            <person name="Lundell T."/>
            <person name="Martin R."/>
            <person name="McLaughlin D.J."/>
            <person name="Morgenstern I."/>
            <person name="Morin E."/>
            <person name="Murat C."/>
            <person name="Nagy L.G."/>
            <person name="Nolan M."/>
            <person name="Ohm R.A."/>
            <person name="Patyshakuliyeva A."/>
            <person name="Rokas A."/>
            <person name="Ruiz-Duenas F.J."/>
            <person name="Sabat G."/>
            <person name="Salamov A."/>
            <person name="Samejima M."/>
            <person name="Schmutz J."/>
            <person name="Slot J.C."/>
            <person name="St John F."/>
            <person name="Stenlid J."/>
            <person name="Sun H."/>
            <person name="Sun S."/>
            <person name="Syed K."/>
            <person name="Tsang A."/>
            <person name="Wiebenga A."/>
            <person name="Young D."/>
            <person name="Pisabarro A."/>
            <person name="Eastwood D.C."/>
            <person name="Martin F."/>
            <person name="Cullen D."/>
            <person name="Grigoriev I.V."/>
            <person name="Hibbett D.S."/>
        </authorList>
    </citation>
    <scope>NUCLEOTIDE SEQUENCE [LARGE SCALE GENOMIC DNA]</scope>
    <source>
        <strain evidence="2">HHB-11173 SS5</strain>
    </source>
</reference>
<dbReference type="InterPro" id="IPR036047">
    <property type="entry name" value="F-box-like_dom_sf"/>
</dbReference>